<dbReference type="AlphaFoldDB" id="A0A166LWP3"/>
<dbReference type="Proteomes" id="UP000076532">
    <property type="component" value="Unassembled WGS sequence"/>
</dbReference>
<organism evidence="1 2">
    <name type="scientific">Athelia psychrophila</name>
    <dbReference type="NCBI Taxonomy" id="1759441"/>
    <lineage>
        <taxon>Eukaryota</taxon>
        <taxon>Fungi</taxon>
        <taxon>Dikarya</taxon>
        <taxon>Basidiomycota</taxon>
        <taxon>Agaricomycotina</taxon>
        <taxon>Agaricomycetes</taxon>
        <taxon>Agaricomycetidae</taxon>
        <taxon>Atheliales</taxon>
        <taxon>Atheliaceae</taxon>
        <taxon>Athelia</taxon>
    </lineage>
</organism>
<name>A0A166LWP3_9AGAM</name>
<evidence type="ECO:0000313" key="2">
    <source>
        <dbReference type="Proteomes" id="UP000076532"/>
    </source>
</evidence>
<evidence type="ECO:0000313" key="1">
    <source>
        <dbReference type="EMBL" id="KZP23395.1"/>
    </source>
</evidence>
<reference evidence="1 2" key="1">
    <citation type="journal article" date="2016" name="Mol. Biol. Evol.">
        <title>Comparative Genomics of Early-Diverging Mushroom-Forming Fungi Provides Insights into the Origins of Lignocellulose Decay Capabilities.</title>
        <authorList>
            <person name="Nagy L.G."/>
            <person name="Riley R."/>
            <person name="Tritt A."/>
            <person name="Adam C."/>
            <person name="Daum C."/>
            <person name="Floudas D."/>
            <person name="Sun H."/>
            <person name="Yadav J.S."/>
            <person name="Pangilinan J."/>
            <person name="Larsson K.H."/>
            <person name="Matsuura K."/>
            <person name="Barry K."/>
            <person name="Labutti K."/>
            <person name="Kuo R."/>
            <person name="Ohm R.A."/>
            <person name="Bhattacharya S.S."/>
            <person name="Shirouzu T."/>
            <person name="Yoshinaga Y."/>
            <person name="Martin F.M."/>
            <person name="Grigoriev I.V."/>
            <person name="Hibbett D.S."/>
        </authorList>
    </citation>
    <scope>NUCLEOTIDE SEQUENCE [LARGE SCALE GENOMIC DNA]</scope>
    <source>
        <strain evidence="1 2">CBS 109695</strain>
    </source>
</reference>
<sequence>MPWHDMPSPALKGFHQSPSPVLPGSTFSFTHTKQSQKLYNLPLSASNPTTQSTSTTTRILTSPNPTTLLAMQFFKSTLFVAIAVAASFVAAAPAQSECIPLISKLACTQNSDCCSNECYLPDSLCV</sequence>
<proteinExistence type="predicted"/>
<accession>A0A166LWP3</accession>
<dbReference type="EMBL" id="KV417533">
    <property type="protein sequence ID" value="KZP23395.1"/>
    <property type="molecule type" value="Genomic_DNA"/>
</dbReference>
<gene>
    <name evidence="1" type="ORF">FIBSPDRAFT_461960</name>
</gene>
<keyword evidence="2" id="KW-1185">Reference proteome</keyword>
<protein>
    <submittedName>
        <fullName evidence="1">Uncharacterized protein</fullName>
    </submittedName>
</protein>